<dbReference type="GO" id="GO:0005737">
    <property type="term" value="C:cytoplasm"/>
    <property type="evidence" value="ECO:0007669"/>
    <property type="project" value="UniProtKB-ARBA"/>
</dbReference>
<dbReference type="EC" id="2.7.7.6" evidence="2 11"/>
<comment type="similarity">
    <text evidence="1 11">Belongs to the RNA polymerase alpha chain family.</text>
</comment>
<evidence type="ECO:0000256" key="8">
    <source>
        <dbReference type="ARBA" id="ARBA00032524"/>
    </source>
</evidence>
<dbReference type="FunFam" id="1.10.150.20:FF:000001">
    <property type="entry name" value="DNA-directed RNA polymerase subunit alpha"/>
    <property type="match status" value="1"/>
</dbReference>
<dbReference type="SUPFAM" id="SSF55257">
    <property type="entry name" value="RBP11-like subunits of RNA polymerase"/>
    <property type="match status" value="1"/>
</dbReference>
<dbReference type="NCBIfam" id="NF003513">
    <property type="entry name" value="PRK05182.1-2"/>
    <property type="match status" value="1"/>
</dbReference>
<dbReference type="InterPro" id="IPR036643">
    <property type="entry name" value="RNApol_insert_sf"/>
</dbReference>
<name>A0A7V5U1Y1_9BACT</name>
<dbReference type="SUPFAM" id="SSF47789">
    <property type="entry name" value="C-terminal domain of RNA polymerase alpha subunit"/>
    <property type="match status" value="1"/>
</dbReference>
<dbReference type="GO" id="GO:0003677">
    <property type="term" value="F:DNA binding"/>
    <property type="evidence" value="ECO:0007669"/>
    <property type="project" value="UniProtKB-UniRule"/>
</dbReference>
<sequence>MAETKVPISRNWLELIKPKGVQVHGDSCPPFYGKFIIEPLERGFGVTLGNALRRVLLSSLQGVAITWVKIEGVSHEFTSLPGVVEDVIDIILNLKGVRFKLFDEEPKIFVLEKEGGGEVKAGDIQTNGQAEIVNPDHHIATLTKDGRLKIEMHVEWGKGYQPADLSKVEEIGIIPVDAVFSPIQKVNFTVTQARVGRSSDFDRLVMEIWTDGTVDPADAMAYAAKILKDQLTIFINFAEEEAETEKAREEEEKPEYYKYLDKKIDELELSVRSANCLKNANIRYIGELVQKTESEMLKTKNFGRKSLNELKKVLEKMGLSFGMQIPDWKPPEEAKEAQ</sequence>
<dbReference type="GO" id="GO:0006351">
    <property type="term" value="P:DNA-templated transcription"/>
    <property type="evidence" value="ECO:0007669"/>
    <property type="project" value="UniProtKB-UniRule"/>
</dbReference>
<evidence type="ECO:0000256" key="7">
    <source>
        <dbReference type="ARBA" id="ARBA00023163"/>
    </source>
</evidence>
<evidence type="ECO:0000256" key="11">
    <source>
        <dbReference type="HAMAP-Rule" id="MF_00059"/>
    </source>
</evidence>
<dbReference type="EMBL" id="DROK01000038">
    <property type="protein sequence ID" value="HHI96476.1"/>
    <property type="molecule type" value="Genomic_DNA"/>
</dbReference>
<protein>
    <recommendedName>
        <fullName evidence="3 11">DNA-directed RNA polymerase subunit alpha</fullName>
        <shortName evidence="11">RNAP subunit alpha</shortName>
        <ecNumber evidence="2 11">2.7.7.6</ecNumber>
    </recommendedName>
    <alternativeName>
        <fullName evidence="9 11">RNA polymerase subunit alpha</fullName>
    </alternativeName>
    <alternativeName>
        <fullName evidence="8 11">Transcriptase subunit alpha</fullName>
    </alternativeName>
</protein>
<dbReference type="InterPro" id="IPR011260">
    <property type="entry name" value="RNAP_asu_C"/>
</dbReference>
<dbReference type="InterPro" id="IPR011773">
    <property type="entry name" value="DNA-dir_RpoA"/>
</dbReference>
<evidence type="ECO:0000256" key="4">
    <source>
        <dbReference type="ARBA" id="ARBA00022478"/>
    </source>
</evidence>
<dbReference type="InterPro" id="IPR011262">
    <property type="entry name" value="DNA-dir_RNA_pol_insert"/>
</dbReference>
<evidence type="ECO:0000259" key="12">
    <source>
        <dbReference type="SMART" id="SM00662"/>
    </source>
</evidence>
<dbReference type="Pfam" id="PF01000">
    <property type="entry name" value="RNA_pol_A_bac"/>
    <property type="match status" value="1"/>
</dbReference>
<dbReference type="InterPro" id="IPR036603">
    <property type="entry name" value="RBP11-like"/>
</dbReference>
<evidence type="ECO:0000256" key="6">
    <source>
        <dbReference type="ARBA" id="ARBA00022695"/>
    </source>
</evidence>
<comment type="function">
    <text evidence="11">DNA-dependent RNA polymerase catalyzes the transcription of DNA into RNA using the four ribonucleoside triphosphates as substrates.</text>
</comment>
<keyword evidence="7 11" id="KW-0804">Transcription</keyword>
<dbReference type="Gene3D" id="2.170.120.12">
    <property type="entry name" value="DNA-directed RNA polymerase, insert domain"/>
    <property type="match status" value="1"/>
</dbReference>
<evidence type="ECO:0000256" key="10">
    <source>
        <dbReference type="ARBA" id="ARBA00048552"/>
    </source>
</evidence>
<dbReference type="Gene3D" id="1.10.150.20">
    <property type="entry name" value="5' to 3' exonuclease, C-terminal subdomain"/>
    <property type="match status" value="1"/>
</dbReference>
<dbReference type="SMART" id="SM00662">
    <property type="entry name" value="RPOLD"/>
    <property type="match status" value="1"/>
</dbReference>
<dbReference type="Proteomes" id="UP000886101">
    <property type="component" value="Unassembled WGS sequence"/>
</dbReference>
<evidence type="ECO:0000256" key="2">
    <source>
        <dbReference type="ARBA" id="ARBA00012418"/>
    </source>
</evidence>
<dbReference type="GO" id="GO:0046983">
    <property type="term" value="F:protein dimerization activity"/>
    <property type="evidence" value="ECO:0007669"/>
    <property type="project" value="InterPro"/>
</dbReference>
<dbReference type="NCBIfam" id="TIGR02027">
    <property type="entry name" value="rpoA"/>
    <property type="match status" value="1"/>
</dbReference>
<accession>A0A7V5U1Y1</accession>
<keyword evidence="5 11" id="KW-0808">Transferase</keyword>
<dbReference type="Pfam" id="PF01193">
    <property type="entry name" value="RNA_pol_L"/>
    <property type="match status" value="1"/>
</dbReference>
<reference evidence="13" key="1">
    <citation type="journal article" date="2020" name="mSystems">
        <title>Genome- and Community-Level Interaction Insights into Carbon Utilization and Element Cycling Functions of Hydrothermarchaeota in Hydrothermal Sediment.</title>
        <authorList>
            <person name="Zhou Z."/>
            <person name="Liu Y."/>
            <person name="Xu W."/>
            <person name="Pan J."/>
            <person name="Luo Z.H."/>
            <person name="Li M."/>
        </authorList>
    </citation>
    <scope>NUCLEOTIDE SEQUENCE [LARGE SCALE GENOMIC DNA]</scope>
    <source>
        <strain evidence="13">HyVt-533</strain>
    </source>
</reference>
<dbReference type="SUPFAM" id="SSF56553">
    <property type="entry name" value="Insert subdomain of RNA polymerase alpha subunit"/>
    <property type="match status" value="1"/>
</dbReference>
<organism evidence="13">
    <name type="scientific">Thermodesulfatator atlanticus</name>
    <dbReference type="NCBI Taxonomy" id="501497"/>
    <lineage>
        <taxon>Bacteria</taxon>
        <taxon>Pseudomonadati</taxon>
        <taxon>Thermodesulfobacteriota</taxon>
        <taxon>Thermodesulfobacteria</taxon>
        <taxon>Thermodesulfobacteriales</taxon>
        <taxon>Thermodesulfatatoraceae</taxon>
        <taxon>Thermodesulfatator</taxon>
    </lineage>
</organism>
<keyword evidence="6 11" id="KW-0548">Nucleotidyltransferase</keyword>
<comment type="caution">
    <text evidence="13">The sequence shown here is derived from an EMBL/GenBank/DDBJ whole genome shotgun (WGS) entry which is preliminary data.</text>
</comment>
<comment type="catalytic activity">
    <reaction evidence="10 11">
        <text>RNA(n) + a ribonucleoside 5'-triphosphate = RNA(n+1) + diphosphate</text>
        <dbReference type="Rhea" id="RHEA:21248"/>
        <dbReference type="Rhea" id="RHEA-COMP:14527"/>
        <dbReference type="Rhea" id="RHEA-COMP:17342"/>
        <dbReference type="ChEBI" id="CHEBI:33019"/>
        <dbReference type="ChEBI" id="CHEBI:61557"/>
        <dbReference type="ChEBI" id="CHEBI:140395"/>
        <dbReference type="EC" id="2.7.7.6"/>
    </reaction>
</comment>
<evidence type="ECO:0000256" key="9">
    <source>
        <dbReference type="ARBA" id="ARBA00033070"/>
    </source>
</evidence>
<gene>
    <name evidence="11" type="primary">rpoA</name>
    <name evidence="13" type="ORF">ENJ96_01335</name>
</gene>
<evidence type="ECO:0000313" key="13">
    <source>
        <dbReference type="EMBL" id="HHI96476.1"/>
    </source>
</evidence>
<dbReference type="HAMAP" id="MF_00059">
    <property type="entry name" value="RNApol_bact_RpoA"/>
    <property type="match status" value="1"/>
</dbReference>
<comment type="domain">
    <text evidence="11">The N-terminal domain is essential for RNAP assembly and basal transcription, whereas the C-terminal domain is involved in interaction with transcriptional regulators and with upstream promoter elements.</text>
</comment>
<dbReference type="FunFam" id="2.170.120.12:FF:000001">
    <property type="entry name" value="DNA-directed RNA polymerase subunit alpha"/>
    <property type="match status" value="1"/>
</dbReference>
<feature type="region of interest" description="Alpha N-terminal domain (alpha-NTD)" evidence="11">
    <location>
        <begin position="1"/>
        <end position="238"/>
    </location>
</feature>
<dbReference type="InterPro" id="IPR011263">
    <property type="entry name" value="DNA-dir_RNA_pol_RpoA/D/Rpb3"/>
</dbReference>
<dbReference type="GO" id="GO:0003899">
    <property type="term" value="F:DNA-directed RNA polymerase activity"/>
    <property type="evidence" value="ECO:0007669"/>
    <property type="project" value="UniProtKB-UniRule"/>
</dbReference>
<feature type="domain" description="DNA-directed RNA polymerase RpoA/D/Rpb3-type" evidence="12">
    <location>
        <begin position="32"/>
        <end position="237"/>
    </location>
</feature>
<feature type="region of interest" description="Alpha C-terminal domain (alpha-CTD)" evidence="11">
    <location>
        <begin position="256"/>
        <end position="338"/>
    </location>
</feature>
<comment type="subunit">
    <text evidence="11">Homodimer. The RNAP catalytic core consists of 2 alpha, 1 beta, 1 beta' and 1 omega subunit. When a sigma factor is associated with the core the holoenzyme is formed, which can initiate transcription.</text>
</comment>
<dbReference type="Pfam" id="PF03118">
    <property type="entry name" value="RNA_pol_A_CTD"/>
    <property type="match status" value="1"/>
</dbReference>
<proteinExistence type="inferred from homology"/>
<dbReference type="NCBIfam" id="NF003519">
    <property type="entry name" value="PRK05182.2-5"/>
    <property type="match status" value="1"/>
</dbReference>
<dbReference type="CDD" id="cd06928">
    <property type="entry name" value="RNAP_alpha_NTD"/>
    <property type="match status" value="1"/>
</dbReference>
<dbReference type="AlphaFoldDB" id="A0A7V5U1Y1"/>
<evidence type="ECO:0000256" key="1">
    <source>
        <dbReference type="ARBA" id="ARBA00007123"/>
    </source>
</evidence>
<keyword evidence="4 11" id="KW-0240">DNA-directed RNA polymerase</keyword>
<dbReference type="GO" id="GO:0000428">
    <property type="term" value="C:DNA-directed RNA polymerase complex"/>
    <property type="evidence" value="ECO:0007669"/>
    <property type="project" value="UniProtKB-KW"/>
</dbReference>
<evidence type="ECO:0000256" key="3">
    <source>
        <dbReference type="ARBA" id="ARBA00015972"/>
    </source>
</evidence>
<evidence type="ECO:0000256" key="5">
    <source>
        <dbReference type="ARBA" id="ARBA00022679"/>
    </source>
</evidence>
<dbReference type="Gene3D" id="3.30.1360.10">
    <property type="entry name" value="RNA polymerase, RBP11-like subunit"/>
    <property type="match status" value="1"/>
</dbReference>